<dbReference type="Proteomes" id="UP001501594">
    <property type="component" value="Unassembled WGS sequence"/>
</dbReference>
<evidence type="ECO:0000313" key="3">
    <source>
        <dbReference type="Proteomes" id="UP001501594"/>
    </source>
</evidence>
<accession>A0ABP8DZL1</accession>
<keyword evidence="3" id="KW-1185">Reference proteome</keyword>
<dbReference type="EMBL" id="BAABAU010000001">
    <property type="protein sequence ID" value="GAA4265356.1"/>
    <property type="molecule type" value="Genomic_DNA"/>
</dbReference>
<feature type="region of interest" description="Disordered" evidence="1">
    <location>
        <begin position="113"/>
        <end position="146"/>
    </location>
</feature>
<feature type="compositionally biased region" description="Low complexity" evidence="1">
    <location>
        <begin position="80"/>
        <end position="91"/>
    </location>
</feature>
<evidence type="ECO:0000256" key="1">
    <source>
        <dbReference type="SAM" id="MobiDB-lite"/>
    </source>
</evidence>
<name>A0ABP8DZL1_9MICO</name>
<sequence>MTLVTATTGFVVAAGGAAVGPVDGADEEGDAGSPGVAVAGAVASAAGRLPAGVPDGDGSEDGVDPAVTRAPAAEPAEVGPTAAYVTPAPTTTTADTIQTIVDLRVIAPAPCVPHRSTLATSPERRRSSHGNVSHWRPDIPRSGGVS</sequence>
<evidence type="ECO:0000313" key="2">
    <source>
        <dbReference type="EMBL" id="GAA4265356.1"/>
    </source>
</evidence>
<feature type="region of interest" description="Disordered" evidence="1">
    <location>
        <begin position="48"/>
        <end position="91"/>
    </location>
</feature>
<protein>
    <submittedName>
        <fullName evidence="2">Uncharacterized protein</fullName>
    </submittedName>
</protein>
<comment type="caution">
    <text evidence="2">The sequence shown here is derived from an EMBL/GenBank/DDBJ whole genome shotgun (WGS) entry which is preliminary data.</text>
</comment>
<reference evidence="3" key="1">
    <citation type="journal article" date="2019" name="Int. J. Syst. Evol. Microbiol.">
        <title>The Global Catalogue of Microorganisms (GCM) 10K type strain sequencing project: providing services to taxonomists for standard genome sequencing and annotation.</title>
        <authorList>
            <consortium name="The Broad Institute Genomics Platform"/>
            <consortium name="The Broad Institute Genome Sequencing Center for Infectious Disease"/>
            <person name="Wu L."/>
            <person name="Ma J."/>
        </authorList>
    </citation>
    <scope>NUCLEOTIDE SEQUENCE [LARGE SCALE GENOMIC DNA]</scope>
    <source>
        <strain evidence="3">JCM 17442</strain>
    </source>
</reference>
<gene>
    <name evidence="2" type="ORF">GCM10022256_09680</name>
</gene>
<organism evidence="2 3">
    <name type="scientific">Frondihabitans peucedani</name>
    <dbReference type="NCBI Taxonomy" id="598626"/>
    <lineage>
        <taxon>Bacteria</taxon>
        <taxon>Bacillati</taxon>
        <taxon>Actinomycetota</taxon>
        <taxon>Actinomycetes</taxon>
        <taxon>Micrococcales</taxon>
        <taxon>Microbacteriaceae</taxon>
        <taxon>Frondihabitans</taxon>
    </lineage>
</organism>
<proteinExistence type="predicted"/>